<name>A0ABY6CTD4_9BACT</name>
<keyword evidence="4" id="KW-1185">Reference proteome</keyword>
<dbReference type="RefSeq" id="WP_262311215.1">
    <property type="nucleotide sequence ID" value="NZ_CP106679.1"/>
</dbReference>
<reference evidence="3" key="1">
    <citation type="submission" date="2022-09" db="EMBL/GenBank/DDBJ databases">
        <title>Comparative genomics and taxonomic characterization of three novel marine species of genus Reichenbachiella exhibiting antioxidant and polysaccharide degradation activities.</title>
        <authorList>
            <person name="Muhammad N."/>
            <person name="Lee Y.-J."/>
            <person name="Ko J."/>
            <person name="Kim S.-G."/>
        </authorList>
    </citation>
    <scope>NUCLEOTIDE SEQUENCE</scope>
    <source>
        <strain evidence="3">BKB1-1</strain>
    </source>
</reference>
<feature type="domain" description="Type 9 secretion system plug protein N-terminal" evidence="2">
    <location>
        <begin position="56"/>
        <end position="169"/>
    </location>
</feature>
<feature type="signal peptide" evidence="1">
    <location>
        <begin position="1"/>
        <end position="29"/>
    </location>
</feature>
<organism evidence="3 4">
    <name type="scientific">Reichenbachiella agarivorans</name>
    <dbReference type="NCBI Taxonomy" id="2979464"/>
    <lineage>
        <taxon>Bacteria</taxon>
        <taxon>Pseudomonadati</taxon>
        <taxon>Bacteroidota</taxon>
        <taxon>Cytophagia</taxon>
        <taxon>Cytophagales</taxon>
        <taxon>Reichenbachiellaceae</taxon>
        <taxon>Reichenbachiella</taxon>
    </lineage>
</organism>
<dbReference type="Proteomes" id="UP001065174">
    <property type="component" value="Chromosome"/>
</dbReference>
<proteinExistence type="predicted"/>
<dbReference type="InterPro" id="IPR014756">
    <property type="entry name" value="Ig_E-set"/>
</dbReference>
<protein>
    <submittedName>
        <fullName evidence="3">DUF5103 domain-containing protein</fullName>
    </submittedName>
</protein>
<dbReference type="InterPro" id="IPR013783">
    <property type="entry name" value="Ig-like_fold"/>
</dbReference>
<evidence type="ECO:0000313" key="3">
    <source>
        <dbReference type="EMBL" id="UXP33789.1"/>
    </source>
</evidence>
<dbReference type="EMBL" id="CP106679">
    <property type="protein sequence ID" value="UXP33789.1"/>
    <property type="molecule type" value="Genomic_DNA"/>
</dbReference>
<dbReference type="SUPFAM" id="SSF81296">
    <property type="entry name" value="E set domains"/>
    <property type="match status" value="1"/>
</dbReference>
<sequence>MKIDYIGNRLKMCGLIMLCFVMCCQHVRAQSGKVYENQKFHDQVGVVQLYPVLNVGNEEMETPIIPIGQTTDLMLRFDMLTVEYENLQAKIIHCNADWTQSVLNDMEFMYDYNVFDIRDYEYSINTVELYVNYWMTLPKVKRSGNYIIQVYRDSRPDKVLFNRRFVVFEQGVNIQPKMRSSTSVQYRVNNQQIDFEIAYSGLQVNNPMAEFKVVLRQNNRWDNAIVNLRPTNVNRAASKLEYRHFNSENNFKGGNEFRFFDIRVHTFRGMNVAAVKNEEKRLDAFLVRDKIRSQAVYSQVRDMNGAFFIATNESGARYLEADYIHVHFDLISPETNDEVYVIGAFNDWRKDDKSRMIYNRQTLSYQASALLKQGFYDYMYWVDSDNPYWFENSYYQTENKYEIIVYYRGFTDLADKVVGYTSFTSEF</sequence>
<dbReference type="InterPro" id="IPR031345">
    <property type="entry name" value="T9SS_Plug_N"/>
</dbReference>
<evidence type="ECO:0000256" key="1">
    <source>
        <dbReference type="SAM" id="SignalP"/>
    </source>
</evidence>
<accession>A0ABY6CTD4</accession>
<feature type="chain" id="PRO_5045975701" evidence="1">
    <location>
        <begin position="30"/>
        <end position="427"/>
    </location>
</feature>
<gene>
    <name evidence="3" type="ORF">N6H18_07485</name>
</gene>
<keyword evidence="1" id="KW-0732">Signal</keyword>
<dbReference type="Pfam" id="PF17116">
    <property type="entry name" value="T9SS_plug_1st"/>
    <property type="match status" value="1"/>
</dbReference>
<evidence type="ECO:0000259" key="2">
    <source>
        <dbReference type="Pfam" id="PF17116"/>
    </source>
</evidence>
<dbReference type="Gene3D" id="2.60.40.10">
    <property type="entry name" value="Immunoglobulins"/>
    <property type="match status" value="1"/>
</dbReference>
<evidence type="ECO:0000313" key="4">
    <source>
        <dbReference type="Proteomes" id="UP001065174"/>
    </source>
</evidence>